<protein>
    <recommendedName>
        <fullName evidence="4">BZIP domain-containing protein</fullName>
    </recommendedName>
</protein>
<keyword evidence="3" id="KW-1185">Reference proteome</keyword>
<comment type="caution">
    <text evidence="2">The sequence shown here is derived from an EMBL/GenBank/DDBJ whole genome shotgun (WGS) entry which is preliminary data.</text>
</comment>
<feature type="region of interest" description="Disordered" evidence="1">
    <location>
        <begin position="1"/>
        <end position="37"/>
    </location>
</feature>
<feature type="region of interest" description="Disordered" evidence="1">
    <location>
        <begin position="99"/>
        <end position="171"/>
    </location>
</feature>
<proteinExistence type="predicted"/>
<dbReference type="EMBL" id="JACAZI010000039">
    <property type="protein sequence ID" value="KAF7326885.1"/>
    <property type="molecule type" value="Genomic_DNA"/>
</dbReference>
<name>A0A8H6TWS9_9AGAR</name>
<evidence type="ECO:0008006" key="4">
    <source>
        <dbReference type="Google" id="ProtNLM"/>
    </source>
</evidence>
<dbReference type="AlphaFoldDB" id="A0A8H6TWS9"/>
<evidence type="ECO:0000313" key="3">
    <source>
        <dbReference type="Proteomes" id="UP000620124"/>
    </source>
</evidence>
<reference evidence="2" key="1">
    <citation type="submission" date="2020-05" db="EMBL/GenBank/DDBJ databases">
        <title>Mycena genomes resolve the evolution of fungal bioluminescence.</title>
        <authorList>
            <person name="Tsai I.J."/>
        </authorList>
    </citation>
    <scope>NUCLEOTIDE SEQUENCE</scope>
    <source>
        <strain evidence="2">CCC161011</strain>
    </source>
</reference>
<evidence type="ECO:0000256" key="1">
    <source>
        <dbReference type="SAM" id="MobiDB-lite"/>
    </source>
</evidence>
<accession>A0A8H6TWS9</accession>
<gene>
    <name evidence="2" type="ORF">MVEN_02582400</name>
</gene>
<dbReference type="Proteomes" id="UP000620124">
    <property type="component" value="Unassembled WGS sequence"/>
</dbReference>
<evidence type="ECO:0000313" key="2">
    <source>
        <dbReference type="EMBL" id="KAF7326885.1"/>
    </source>
</evidence>
<organism evidence="2 3">
    <name type="scientific">Mycena venus</name>
    <dbReference type="NCBI Taxonomy" id="2733690"/>
    <lineage>
        <taxon>Eukaryota</taxon>
        <taxon>Fungi</taxon>
        <taxon>Dikarya</taxon>
        <taxon>Basidiomycota</taxon>
        <taxon>Agaricomycotina</taxon>
        <taxon>Agaricomycetes</taxon>
        <taxon>Agaricomycetidae</taxon>
        <taxon>Agaricales</taxon>
        <taxon>Marasmiineae</taxon>
        <taxon>Mycenaceae</taxon>
        <taxon>Mycena</taxon>
    </lineage>
</organism>
<feature type="compositionally biased region" description="Basic and acidic residues" evidence="1">
    <location>
        <begin position="1"/>
        <end position="22"/>
    </location>
</feature>
<sequence length="171" mass="19636">MPPKRTKLDPETKAQRRREASARYRAKNPHLRDSARDRMAQLRSQIVDPETKEARRIKKLQVAAAYRERKRQKTAQAEEERRRQEYIERELKRCVTKTLSAACDGHPSPHCPSPAVETKNRRALDTYPPSDIEPQLSPSPSPRKHRPESDVDSNGSAHSWSPIHCPCVGDE</sequence>
<dbReference type="OrthoDB" id="3063635at2759"/>